<keyword evidence="2" id="KW-0548">Nucleotidyltransferase</keyword>
<evidence type="ECO:0000313" key="3">
    <source>
        <dbReference type="Proteomes" id="UP001209713"/>
    </source>
</evidence>
<dbReference type="RefSeq" id="WP_263529901.1">
    <property type="nucleotide sequence ID" value="NZ_JAOVZB010000002.1"/>
</dbReference>
<sequence>MASVDRTVEYFKDDFSKGLFPLDTNRIVIENGAVELSEYIYQSVLNNNEESHHFLPQARCHAAKHGLHLRRTLKLDPVAEFYIYDLINRNRTSFRKDFSDNRISFGHRFENGKAIPLSKAYREFKKSVAEANAKFEYGLKLDIATYFNSVYHHDIVKWFDDGDRDQSDVEGLGQFLREINSGRSVDCLPQGIHPCKVIGAEFLKFLDNSRILKSDLMFRFMDDIYLFSNNQQKVEHDFILLQQLSGEKGLSFNSSKTKQGKIAIENVDEHIEEVRKQLLYVRTELVETYNGEEEVEIEGELTLDSEQQEYLYNLLHNPELEEMDAELILTFMNDKGEDVLEYIAVFFDKFPNLSKKLFYFCKNIDDKSSLAQVIIDHLDNSVIVTEEQLFWFAKIAEEYLGGTSEYSSILVKLLEHKYATDISKSKILEIPDLRFGLPDIREQYLRVGRADWLSWSSAVGTRGMSRNNRNHMLKYFSNVSQMNFLIASAVRKI</sequence>
<feature type="domain" description="Reverse transcriptase" evidence="1">
    <location>
        <begin position="1"/>
        <end position="285"/>
    </location>
</feature>
<gene>
    <name evidence="2" type="ORF">OFY17_06400</name>
</gene>
<dbReference type="EMBL" id="JAOVZB010000002">
    <property type="protein sequence ID" value="MCV2402521.1"/>
    <property type="molecule type" value="Genomic_DNA"/>
</dbReference>
<evidence type="ECO:0000259" key="1">
    <source>
        <dbReference type="PROSITE" id="PS50878"/>
    </source>
</evidence>
<protein>
    <submittedName>
        <fullName evidence="2">Reverse transcriptase domain-containing protein</fullName>
    </submittedName>
</protein>
<keyword evidence="2" id="KW-0695">RNA-directed DNA polymerase</keyword>
<name>A0ABT2YRJ6_9GAMM</name>
<evidence type="ECO:0000313" key="2">
    <source>
        <dbReference type="EMBL" id="MCV2402521.1"/>
    </source>
</evidence>
<dbReference type="NCBIfam" id="NF041750">
    <property type="entry name" value="Drt5"/>
    <property type="match status" value="1"/>
</dbReference>
<accession>A0ABT2YRJ6</accession>
<comment type="caution">
    <text evidence="2">The sequence shown here is derived from an EMBL/GenBank/DDBJ whole genome shotgun (WGS) entry which is preliminary data.</text>
</comment>
<keyword evidence="3" id="KW-1185">Reference proteome</keyword>
<dbReference type="PROSITE" id="PS50878">
    <property type="entry name" value="RT_POL"/>
    <property type="match status" value="1"/>
</dbReference>
<proteinExistence type="predicted"/>
<reference evidence="2 3" key="1">
    <citation type="submission" date="2022-10" db="EMBL/GenBank/DDBJ databases">
        <title>Marinomonas transparenta sp. nov. and Marinomonas sargassi sp. nov., isolated from marine alga (Sargassum natans (L.) Gaillon).</title>
        <authorList>
            <person name="Wang Y."/>
        </authorList>
    </citation>
    <scope>NUCLEOTIDE SEQUENCE [LARGE SCALE GENOMIC DNA]</scope>
    <source>
        <strain evidence="2 3">C2222</strain>
    </source>
</reference>
<dbReference type="Proteomes" id="UP001209713">
    <property type="component" value="Unassembled WGS sequence"/>
</dbReference>
<organism evidence="2 3">
    <name type="scientific">Marinomonas sargassi</name>
    <dbReference type="NCBI Taxonomy" id="2984494"/>
    <lineage>
        <taxon>Bacteria</taxon>
        <taxon>Pseudomonadati</taxon>
        <taxon>Pseudomonadota</taxon>
        <taxon>Gammaproteobacteria</taxon>
        <taxon>Oceanospirillales</taxon>
        <taxon>Oceanospirillaceae</taxon>
        <taxon>Marinomonas</taxon>
    </lineage>
</organism>
<keyword evidence="2" id="KW-0808">Transferase</keyword>
<dbReference type="Pfam" id="PF00078">
    <property type="entry name" value="RVT_1"/>
    <property type="match status" value="1"/>
</dbReference>
<dbReference type="InterPro" id="IPR000477">
    <property type="entry name" value="RT_dom"/>
</dbReference>
<dbReference type="GO" id="GO:0003964">
    <property type="term" value="F:RNA-directed DNA polymerase activity"/>
    <property type="evidence" value="ECO:0007669"/>
    <property type="project" value="UniProtKB-KW"/>
</dbReference>